<dbReference type="EMBL" id="JAHLQT010034478">
    <property type="protein sequence ID" value="KAG7158727.1"/>
    <property type="molecule type" value="Genomic_DNA"/>
</dbReference>
<dbReference type="InterPro" id="IPR017970">
    <property type="entry name" value="Homeobox_CS"/>
</dbReference>
<dbReference type="GO" id="GO:0007420">
    <property type="term" value="P:brain development"/>
    <property type="evidence" value="ECO:0007669"/>
    <property type="project" value="TreeGrafter"/>
</dbReference>
<evidence type="ECO:0000256" key="6">
    <source>
        <dbReference type="RuleBase" id="RU000682"/>
    </source>
</evidence>
<keyword evidence="3 5" id="KW-0371">Homeobox</keyword>
<dbReference type="CDD" id="cd00086">
    <property type="entry name" value="homeodomain"/>
    <property type="match status" value="1"/>
</dbReference>
<dbReference type="PANTHER" id="PTHR24339:SF28">
    <property type="entry name" value="E5-RELATED"/>
    <property type="match status" value="1"/>
</dbReference>
<evidence type="ECO:0000259" key="8">
    <source>
        <dbReference type="PROSITE" id="PS50071"/>
    </source>
</evidence>
<comment type="subcellular location">
    <subcellularLocation>
        <location evidence="1 5 6">Nucleus</location>
    </subcellularLocation>
</comment>
<dbReference type="SMART" id="SM00389">
    <property type="entry name" value="HOX"/>
    <property type="match status" value="1"/>
</dbReference>
<proteinExistence type="predicted"/>
<feature type="DNA-binding region" description="Homeobox" evidence="5">
    <location>
        <begin position="53"/>
        <end position="112"/>
    </location>
</feature>
<evidence type="ECO:0000256" key="7">
    <source>
        <dbReference type="SAM" id="MobiDB-lite"/>
    </source>
</evidence>
<accession>A0A8J5JIN2</accession>
<dbReference type="GO" id="GO:0030182">
    <property type="term" value="P:neuron differentiation"/>
    <property type="evidence" value="ECO:0007669"/>
    <property type="project" value="TreeGrafter"/>
</dbReference>
<evidence type="ECO:0000256" key="1">
    <source>
        <dbReference type="ARBA" id="ARBA00004123"/>
    </source>
</evidence>
<dbReference type="Gene3D" id="1.10.10.60">
    <property type="entry name" value="Homeodomain-like"/>
    <property type="match status" value="1"/>
</dbReference>
<dbReference type="PROSITE" id="PS00027">
    <property type="entry name" value="HOMEOBOX_1"/>
    <property type="match status" value="1"/>
</dbReference>
<feature type="region of interest" description="Disordered" evidence="7">
    <location>
        <begin position="208"/>
        <end position="239"/>
    </location>
</feature>
<dbReference type="PANTHER" id="PTHR24339">
    <property type="entry name" value="HOMEOBOX PROTEIN EMX-RELATED"/>
    <property type="match status" value="1"/>
</dbReference>
<feature type="compositionally biased region" description="Pro residues" evidence="7">
    <location>
        <begin position="228"/>
        <end position="238"/>
    </location>
</feature>
<evidence type="ECO:0000256" key="3">
    <source>
        <dbReference type="ARBA" id="ARBA00023155"/>
    </source>
</evidence>
<feature type="compositionally biased region" description="Low complexity" evidence="7">
    <location>
        <begin position="119"/>
        <end position="141"/>
    </location>
</feature>
<dbReference type="AlphaFoldDB" id="A0A8J5JIN2"/>
<dbReference type="Pfam" id="PF00046">
    <property type="entry name" value="Homeodomain"/>
    <property type="match status" value="1"/>
</dbReference>
<dbReference type="InterPro" id="IPR001356">
    <property type="entry name" value="HD"/>
</dbReference>
<evidence type="ECO:0000256" key="5">
    <source>
        <dbReference type="PROSITE-ProRule" id="PRU00108"/>
    </source>
</evidence>
<keyword evidence="2 5" id="KW-0238">DNA-binding</keyword>
<dbReference type="Proteomes" id="UP000747542">
    <property type="component" value="Unassembled WGS sequence"/>
</dbReference>
<dbReference type="GO" id="GO:0000978">
    <property type="term" value="F:RNA polymerase II cis-regulatory region sequence-specific DNA binding"/>
    <property type="evidence" value="ECO:0007669"/>
    <property type="project" value="TreeGrafter"/>
</dbReference>
<dbReference type="InterPro" id="IPR000047">
    <property type="entry name" value="HTH_motif"/>
</dbReference>
<protein>
    <submittedName>
        <fullName evidence="9">Ventral anterior homeobox 1-like</fullName>
    </submittedName>
</protein>
<dbReference type="InterPro" id="IPR050877">
    <property type="entry name" value="EMX-VAX-Noto_Homeobox_TFs"/>
</dbReference>
<comment type="caution">
    <text evidence="9">The sequence shown here is derived from an EMBL/GenBank/DDBJ whole genome shotgun (WGS) entry which is preliminary data.</text>
</comment>
<evidence type="ECO:0000256" key="4">
    <source>
        <dbReference type="ARBA" id="ARBA00023242"/>
    </source>
</evidence>
<dbReference type="GO" id="GO:0005634">
    <property type="term" value="C:nucleus"/>
    <property type="evidence" value="ECO:0007669"/>
    <property type="project" value="UniProtKB-SubCell"/>
</dbReference>
<gene>
    <name evidence="9" type="primary">vax1-L</name>
    <name evidence="9" type="ORF">Hamer_G011396</name>
</gene>
<keyword evidence="10" id="KW-1185">Reference proteome</keyword>
<dbReference type="InterPro" id="IPR009057">
    <property type="entry name" value="Homeodomain-like_sf"/>
</dbReference>
<dbReference type="GO" id="GO:0000981">
    <property type="term" value="F:DNA-binding transcription factor activity, RNA polymerase II-specific"/>
    <property type="evidence" value="ECO:0007669"/>
    <property type="project" value="InterPro"/>
</dbReference>
<evidence type="ECO:0000256" key="2">
    <source>
        <dbReference type="ARBA" id="ARBA00023125"/>
    </source>
</evidence>
<sequence>MDNGQWCIENAFNTFVCGGQESKRDGGATGPGADANGQVRELVFPKGLDLDRPKRARTTFSGDQLNALEREFRRNQYLVGRERSLLAARLGLSETQVKVWYQNRRTKHKRDREREHETPTTVLTSTLTPTPSLTPTSRTILPPLPLTPPIMPPATTSFFTFPPAAPPTTSSLHVPTSKMCAPTPTLAGMTPTPSVTSVMTGFTSDARQVSTTGQGRGHDGTDDQVRCSPPPIIKPPSPLYTRPMGSLEYHMGVNGGMKTDPGALVSHPLEKTFSKSLPTLLGSFHSVPPSVPPSAFRPLFPRPLHPLALQHHALARPHPTWLP</sequence>
<keyword evidence="4 5" id="KW-0539">Nucleus</keyword>
<dbReference type="SUPFAM" id="SSF46689">
    <property type="entry name" value="Homeodomain-like"/>
    <property type="match status" value="1"/>
</dbReference>
<evidence type="ECO:0000313" key="10">
    <source>
        <dbReference type="Proteomes" id="UP000747542"/>
    </source>
</evidence>
<feature type="region of interest" description="Disordered" evidence="7">
    <location>
        <begin position="105"/>
        <end position="144"/>
    </location>
</feature>
<dbReference type="PRINTS" id="PR00031">
    <property type="entry name" value="HTHREPRESSR"/>
</dbReference>
<name>A0A8J5JIN2_HOMAM</name>
<dbReference type="PROSITE" id="PS50071">
    <property type="entry name" value="HOMEOBOX_2"/>
    <property type="match status" value="1"/>
</dbReference>
<feature type="domain" description="Homeobox" evidence="8">
    <location>
        <begin position="51"/>
        <end position="111"/>
    </location>
</feature>
<feature type="compositionally biased region" description="Basic and acidic residues" evidence="7">
    <location>
        <begin position="216"/>
        <end position="225"/>
    </location>
</feature>
<reference evidence="9" key="1">
    <citation type="journal article" date="2021" name="Sci. Adv.">
        <title>The American lobster genome reveals insights on longevity, neural, and immune adaptations.</title>
        <authorList>
            <person name="Polinski J.M."/>
            <person name="Zimin A.V."/>
            <person name="Clark K.F."/>
            <person name="Kohn A.B."/>
            <person name="Sadowski N."/>
            <person name="Timp W."/>
            <person name="Ptitsyn A."/>
            <person name="Khanna P."/>
            <person name="Romanova D.Y."/>
            <person name="Williams P."/>
            <person name="Greenwood S.J."/>
            <person name="Moroz L.L."/>
            <person name="Walt D.R."/>
            <person name="Bodnar A.G."/>
        </authorList>
    </citation>
    <scope>NUCLEOTIDE SEQUENCE</scope>
    <source>
        <strain evidence="9">GMGI-L3</strain>
    </source>
</reference>
<organism evidence="9 10">
    <name type="scientific">Homarus americanus</name>
    <name type="common">American lobster</name>
    <dbReference type="NCBI Taxonomy" id="6706"/>
    <lineage>
        <taxon>Eukaryota</taxon>
        <taxon>Metazoa</taxon>
        <taxon>Ecdysozoa</taxon>
        <taxon>Arthropoda</taxon>
        <taxon>Crustacea</taxon>
        <taxon>Multicrustacea</taxon>
        <taxon>Malacostraca</taxon>
        <taxon>Eumalacostraca</taxon>
        <taxon>Eucarida</taxon>
        <taxon>Decapoda</taxon>
        <taxon>Pleocyemata</taxon>
        <taxon>Astacidea</taxon>
        <taxon>Nephropoidea</taxon>
        <taxon>Nephropidae</taxon>
        <taxon>Homarus</taxon>
    </lineage>
</organism>
<evidence type="ECO:0000313" key="9">
    <source>
        <dbReference type="EMBL" id="KAG7158727.1"/>
    </source>
</evidence>